<proteinExistence type="predicted"/>
<dbReference type="Proteomes" id="UP000013097">
    <property type="component" value="Unassembled WGS sequence"/>
</dbReference>
<evidence type="ECO:0000313" key="2">
    <source>
        <dbReference type="Proteomes" id="UP000013097"/>
    </source>
</evidence>
<organism evidence="1 2">
    <name type="scientific">Clostridium thermobutyricum</name>
    <dbReference type="NCBI Taxonomy" id="29372"/>
    <lineage>
        <taxon>Bacteria</taxon>
        <taxon>Bacillati</taxon>
        <taxon>Bacillota</taxon>
        <taxon>Clostridia</taxon>
        <taxon>Eubacteriales</taxon>
        <taxon>Clostridiaceae</taxon>
        <taxon>Clostridium</taxon>
    </lineage>
</organism>
<reference evidence="1 2" key="1">
    <citation type="submission" date="2013-01" db="EMBL/GenBank/DDBJ databases">
        <title>The Genome Sequence of Clostridium colicanis 209318.</title>
        <authorList>
            <consortium name="The Broad Institute Genome Sequencing Platform"/>
            <person name="Earl A."/>
            <person name="Ward D."/>
            <person name="Feldgarden M."/>
            <person name="Gevers D."/>
            <person name="Courvalin P."/>
            <person name="Lambert T."/>
            <person name="Walker B."/>
            <person name="Young S.K."/>
            <person name="Zeng Q."/>
            <person name="Gargeya S."/>
            <person name="Fitzgerald M."/>
            <person name="Haas B."/>
            <person name="Abouelleil A."/>
            <person name="Alvarado L."/>
            <person name="Arachchi H.M."/>
            <person name="Berlin A.M."/>
            <person name="Chapman S.B."/>
            <person name="Dewar J."/>
            <person name="Goldberg J."/>
            <person name="Griggs A."/>
            <person name="Gujja S."/>
            <person name="Hansen M."/>
            <person name="Howarth C."/>
            <person name="Imamovic A."/>
            <person name="Larimer J."/>
            <person name="McCowan C."/>
            <person name="Murphy C."/>
            <person name="Neiman D."/>
            <person name="Pearson M."/>
            <person name="Priest M."/>
            <person name="Roberts A."/>
            <person name="Saif S."/>
            <person name="Shea T."/>
            <person name="Sisk P."/>
            <person name="Sykes S."/>
            <person name="Wortman J."/>
            <person name="Nusbaum C."/>
            <person name="Birren B."/>
        </authorList>
    </citation>
    <scope>NUCLEOTIDE SEQUENCE [LARGE SCALE GENOMIC DNA]</scope>
    <source>
        <strain evidence="1 2">209318</strain>
    </source>
</reference>
<keyword evidence="2" id="KW-1185">Reference proteome</keyword>
<name>N9XI23_9CLOT</name>
<dbReference type="EMBL" id="AGYT01000024">
    <property type="protein sequence ID" value="ENY99347.1"/>
    <property type="molecule type" value="Genomic_DNA"/>
</dbReference>
<gene>
    <name evidence="1" type="ORF">HMPREF1092_03255</name>
</gene>
<evidence type="ECO:0000313" key="1">
    <source>
        <dbReference type="EMBL" id="ENY99347.1"/>
    </source>
</evidence>
<dbReference type="HOGENOM" id="CLU_1977689_0_0_9"/>
<dbReference type="RefSeq" id="WP_002599695.1">
    <property type="nucleotide sequence ID" value="NZ_JADPHC010000008.1"/>
</dbReference>
<protein>
    <submittedName>
        <fullName evidence="1">Uncharacterized protein</fullName>
    </submittedName>
</protein>
<comment type="caution">
    <text evidence="1">The sequence shown here is derived from an EMBL/GenBank/DDBJ whole genome shotgun (WGS) entry which is preliminary data.</text>
</comment>
<accession>N9XI23</accession>
<dbReference type="AlphaFoldDB" id="N9XI23"/>
<sequence length="126" mass="14841">MINLYSGTFSFYANNSDKILRSIKRGILDKKITDESEIDLKEVLNAKDIDKVFDELMIDIYLKDREYIVDYFSTEAFGGYDIEIFECIAPYINDGYFDFIDDNGNMLRKSFKDGECVKEYTKILWE</sequence>
<dbReference type="PATRIC" id="fig|999411.4.peg.3169"/>